<dbReference type="Proteomes" id="UP000887564">
    <property type="component" value="Unplaced"/>
</dbReference>
<dbReference type="WBParaSite" id="PEQ_0000956601-mRNA-1">
    <property type="protein sequence ID" value="PEQ_0000956601-mRNA-1"/>
    <property type="gene ID" value="PEQ_0000956601"/>
</dbReference>
<evidence type="ECO:0000313" key="2">
    <source>
        <dbReference type="WBParaSite" id="PEQ_0000956601-mRNA-1"/>
    </source>
</evidence>
<sequence>MQLLARWALAVMATFSIHTTVLATSIVRATFVNI</sequence>
<name>A0A914S5Q4_PAREQ</name>
<organism evidence="1 2">
    <name type="scientific">Parascaris equorum</name>
    <name type="common">Equine roundworm</name>
    <dbReference type="NCBI Taxonomy" id="6256"/>
    <lineage>
        <taxon>Eukaryota</taxon>
        <taxon>Metazoa</taxon>
        <taxon>Ecdysozoa</taxon>
        <taxon>Nematoda</taxon>
        <taxon>Chromadorea</taxon>
        <taxon>Rhabditida</taxon>
        <taxon>Spirurina</taxon>
        <taxon>Ascaridomorpha</taxon>
        <taxon>Ascaridoidea</taxon>
        <taxon>Ascarididae</taxon>
        <taxon>Parascaris</taxon>
    </lineage>
</organism>
<dbReference type="AlphaFoldDB" id="A0A914S5Q4"/>
<proteinExistence type="predicted"/>
<evidence type="ECO:0000313" key="1">
    <source>
        <dbReference type="Proteomes" id="UP000887564"/>
    </source>
</evidence>
<protein>
    <submittedName>
        <fullName evidence="2">Uncharacterized protein</fullName>
    </submittedName>
</protein>
<reference evidence="2" key="1">
    <citation type="submission" date="2022-11" db="UniProtKB">
        <authorList>
            <consortium name="WormBaseParasite"/>
        </authorList>
    </citation>
    <scope>IDENTIFICATION</scope>
</reference>
<keyword evidence="1" id="KW-1185">Reference proteome</keyword>
<accession>A0A914S5Q4</accession>